<keyword evidence="2" id="KW-0472">Membrane</keyword>
<evidence type="ECO:0000313" key="5">
    <source>
        <dbReference type="Proteomes" id="UP001152797"/>
    </source>
</evidence>
<feature type="transmembrane region" description="Helical" evidence="2">
    <location>
        <begin position="130"/>
        <end position="155"/>
    </location>
</feature>
<dbReference type="CDD" id="cd06503">
    <property type="entry name" value="ATP-synt_Fo_b"/>
    <property type="match status" value="1"/>
</dbReference>
<evidence type="ECO:0000313" key="3">
    <source>
        <dbReference type="EMBL" id="CAI3972875.1"/>
    </source>
</evidence>
<comment type="caution">
    <text evidence="3">The sequence shown here is derived from an EMBL/GenBank/DDBJ whole genome shotgun (WGS) entry which is preliminary data.</text>
</comment>
<evidence type="ECO:0000256" key="2">
    <source>
        <dbReference type="SAM" id="Phobius"/>
    </source>
</evidence>
<dbReference type="Proteomes" id="UP001152797">
    <property type="component" value="Unassembled WGS sequence"/>
</dbReference>
<protein>
    <submittedName>
        <fullName evidence="4">ATP synthase subunit b', chloroplastic</fullName>
    </submittedName>
</protein>
<dbReference type="EMBL" id="CAMXCT020000039">
    <property type="protein sequence ID" value="CAL1126250.1"/>
    <property type="molecule type" value="Genomic_DNA"/>
</dbReference>
<dbReference type="EMBL" id="CAMXCT030000039">
    <property type="protein sequence ID" value="CAL4760187.1"/>
    <property type="molecule type" value="Genomic_DNA"/>
</dbReference>
<evidence type="ECO:0000313" key="4">
    <source>
        <dbReference type="EMBL" id="CAL4760187.1"/>
    </source>
</evidence>
<reference evidence="4 5" key="2">
    <citation type="submission" date="2024-05" db="EMBL/GenBank/DDBJ databases">
        <authorList>
            <person name="Chen Y."/>
            <person name="Shah S."/>
            <person name="Dougan E. K."/>
            <person name="Thang M."/>
            <person name="Chan C."/>
        </authorList>
    </citation>
    <scope>NUCLEOTIDE SEQUENCE [LARGE SCALE GENOMIC DNA]</scope>
</reference>
<accession>A0A9P1FFK7</accession>
<keyword evidence="2" id="KW-0812">Transmembrane</keyword>
<organism evidence="3">
    <name type="scientific">Cladocopium goreaui</name>
    <dbReference type="NCBI Taxonomy" id="2562237"/>
    <lineage>
        <taxon>Eukaryota</taxon>
        <taxon>Sar</taxon>
        <taxon>Alveolata</taxon>
        <taxon>Dinophyceae</taxon>
        <taxon>Suessiales</taxon>
        <taxon>Symbiodiniaceae</taxon>
        <taxon>Cladocopium</taxon>
    </lineage>
</organism>
<keyword evidence="1" id="KW-0175">Coiled coil</keyword>
<dbReference type="AlphaFoldDB" id="A0A9P1FFK7"/>
<proteinExistence type="predicted"/>
<evidence type="ECO:0000256" key="1">
    <source>
        <dbReference type="SAM" id="Coils"/>
    </source>
</evidence>
<name>A0A9P1FFK7_9DINO</name>
<feature type="transmembrane region" description="Helical" evidence="2">
    <location>
        <begin position="102"/>
        <end position="124"/>
    </location>
</feature>
<gene>
    <name evidence="3" type="ORF">C1SCF055_LOCUS1413</name>
</gene>
<feature type="coiled-coil region" evidence="1">
    <location>
        <begin position="230"/>
        <end position="326"/>
    </location>
</feature>
<dbReference type="EMBL" id="CAMXCT010000039">
    <property type="protein sequence ID" value="CAI3972875.1"/>
    <property type="molecule type" value="Genomic_DNA"/>
</dbReference>
<feature type="transmembrane region" description="Helical" evidence="2">
    <location>
        <begin position="167"/>
        <end position="187"/>
    </location>
</feature>
<sequence length="341" mass="36302">ACKFQCEPELRTRFAFRSNGSSVAFSSRTGASGAPVAWGFPDGRSQLRRPGKLQQSGRARGNAGNSCWAAAVLHMVKTAFREEPPAAEEHGSGPIFHLKTRLLALAACLLLLDAAVFCLLLRYLHLAYLLLRLAFCFAQLLSLAALLCAPTFVVPSGSMGSSTTEKGPLLAAGGALMVASMPAPAYAGGMSPGIRVSHGGRAHGESSNISNMGELMSSATIDILGVSWKLEEVDERNAKLLQTLSEATDMLAKADEMQVTYTADIKEAREKAAKELADARKATEEAIAKEAAAADAVREAEANKFRAKLDAEMKEKMANAESTIQERQKDFVKQSLAAVGL</sequence>
<keyword evidence="5" id="KW-1185">Reference proteome</keyword>
<keyword evidence="2" id="KW-1133">Transmembrane helix</keyword>
<feature type="non-terminal residue" evidence="3">
    <location>
        <position position="1"/>
    </location>
</feature>
<reference evidence="3" key="1">
    <citation type="submission" date="2022-10" db="EMBL/GenBank/DDBJ databases">
        <authorList>
            <person name="Chen Y."/>
            <person name="Dougan E. K."/>
            <person name="Chan C."/>
            <person name="Rhodes N."/>
            <person name="Thang M."/>
        </authorList>
    </citation>
    <scope>NUCLEOTIDE SEQUENCE</scope>
</reference>